<feature type="domain" description="Heparinase II/III-like C-terminal" evidence="2">
    <location>
        <begin position="312"/>
        <end position="557"/>
    </location>
</feature>
<accession>A0A1U7JIY5</accession>
<dbReference type="GO" id="GO:0016829">
    <property type="term" value="F:lyase activity"/>
    <property type="evidence" value="ECO:0007669"/>
    <property type="project" value="InterPro"/>
</dbReference>
<dbReference type="Pfam" id="PF07940">
    <property type="entry name" value="Hepar_II_III_C"/>
    <property type="match status" value="1"/>
</dbReference>
<dbReference type="InterPro" id="IPR012480">
    <property type="entry name" value="Hepar_II_III_C"/>
</dbReference>
<dbReference type="InterPro" id="IPR008929">
    <property type="entry name" value="Chondroitin_lyas"/>
</dbReference>
<dbReference type="Gene3D" id="2.70.98.70">
    <property type="match status" value="1"/>
</dbReference>
<gene>
    <name evidence="3" type="ORF">A3843_09810</name>
</gene>
<sequence length="572" mass="62952">MALGAVSEQALVWRLIAQNFVQSAVRKVRGASAMRLGSLRHAPSRLLIAPQDLRTTDSTNAADIYAGRFLFSGHLVETGGESPFEVHPPSTEWARALHGFSWLRHLRAAETAMAQRNARALVEDWIKACGRGDPIGWQQDVVARRILSWMAQSPLLLQGCDADFYRRFMRSLGKQVRYLRRTAGETTDGVPRLTVAMAVACAAVSIEGQERHVKKALKRLDTELQRQILPDGGHVSRHPGAVLDILVDLLPIRQALVMQGQSASPAMMEAIDRMMPMVRFFRHGDGSFALFNGMGATPGDVVATVLAYDDARGAPSPSAPYSGYQRLSAADSLVIMDAGTPPPIQFSAAAHAGALSFEFSSLRNRIVVNCGVSARDRVEWRSVARSTAAHSTASVGETSSCRFLNSARYERYLGSPVISGPRKVQVERHDDELAERVIASHDGYAARFHLIHERDLTLSRDGTVLDGVDRFQKVADLTGNDHYTLRFHLHPSVKCSTLNSGQAVILQCPDGEAWEFMAEDGAVDLEESIYLSDVFGHRRTNQIVIYGRASERPNVTWMFRRVAAAKGRRKSG</sequence>
<dbReference type="Proteomes" id="UP000185783">
    <property type="component" value="Unassembled WGS sequence"/>
</dbReference>
<protein>
    <submittedName>
        <fullName evidence="3">Heparinase</fullName>
    </submittedName>
</protein>
<dbReference type="Gene3D" id="1.50.10.100">
    <property type="entry name" value="Chondroitin AC/alginate lyase"/>
    <property type="match status" value="1"/>
</dbReference>
<comment type="caution">
    <text evidence="3">The sequence shown here is derived from an EMBL/GenBank/DDBJ whole genome shotgun (WGS) entry which is preliminary data.</text>
</comment>
<organism evidence="3 4">
    <name type="scientific">Pseudovibrio exalbescens</name>
    <dbReference type="NCBI Taxonomy" id="197461"/>
    <lineage>
        <taxon>Bacteria</taxon>
        <taxon>Pseudomonadati</taxon>
        <taxon>Pseudomonadota</taxon>
        <taxon>Alphaproteobacteria</taxon>
        <taxon>Hyphomicrobiales</taxon>
        <taxon>Stappiaceae</taxon>
        <taxon>Pseudovibrio</taxon>
    </lineage>
</organism>
<evidence type="ECO:0000259" key="2">
    <source>
        <dbReference type="Pfam" id="PF07940"/>
    </source>
</evidence>
<reference evidence="3 4" key="1">
    <citation type="submission" date="2016-03" db="EMBL/GenBank/DDBJ databases">
        <title>Genome sequence of Nesiotobacter sp. nov., a moderately halophilic alphaproteobacterium isolated from the Yellow Sea, China.</title>
        <authorList>
            <person name="Zhang G."/>
            <person name="Zhang R."/>
        </authorList>
    </citation>
    <scope>NUCLEOTIDE SEQUENCE [LARGE SCALE GENOMIC DNA]</scope>
    <source>
        <strain evidence="3 4">WB1-6</strain>
    </source>
</reference>
<evidence type="ECO:0000313" key="3">
    <source>
        <dbReference type="EMBL" id="OKL44654.1"/>
    </source>
</evidence>
<evidence type="ECO:0000313" key="4">
    <source>
        <dbReference type="Proteomes" id="UP000185783"/>
    </source>
</evidence>
<comment type="subcellular location">
    <subcellularLocation>
        <location evidence="1">Cell envelope</location>
    </subcellularLocation>
</comment>
<dbReference type="RefSeq" id="WP_028480334.1">
    <property type="nucleotide sequence ID" value="NZ_LVVZ01000014.1"/>
</dbReference>
<dbReference type="GO" id="GO:0030313">
    <property type="term" value="C:cell envelope"/>
    <property type="evidence" value="ECO:0007669"/>
    <property type="project" value="UniProtKB-SubCell"/>
</dbReference>
<evidence type="ECO:0000256" key="1">
    <source>
        <dbReference type="ARBA" id="ARBA00004196"/>
    </source>
</evidence>
<proteinExistence type="predicted"/>
<dbReference type="STRING" id="197461.A3843_09810"/>
<keyword evidence="4" id="KW-1185">Reference proteome</keyword>
<dbReference type="AlphaFoldDB" id="A0A1U7JIY5"/>
<name>A0A1U7JIY5_9HYPH</name>
<dbReference type="EMBL" id="LVVZ01000014">
    <property type="protein sequence ID" value="OKL44654.1"/>
    <property type="molecule type" value="Genomic_DNA"/>
</dbReference>